<name>A0A1H8ZPW8_9ACTN</name>
<proteinExistence type="predicted"/>
<dbReference type="PRINTS" id="PR00419">
    <property type="entry name" value="ADXRDTASE"/>
</dbReference>
<dbReference type="Gene3D" id="3.50.50.60">
    <property type="entry name" value="FAD/NAD(P)-binding domain"/>
    <property type="match status" value="1"/>
</dbReference>
<evidence type="ECO:0000313" key="2">
    <source>
        <dbReference type="EMBL" id="SEP66321.1"/>
    </source>
</evidence>
<dbReference type="RefSeq" id="WP_093655070.1">
    <property type="nucleotide sequence ID" value="NZ_FOET01000001.1"/>
</dbReference>
<evidence type="ECO:0000313" key="3">
    <source>
        <dbReference type="Proteomes" id="UP000199055"/>
    </source>
</evidence>
<keyword evidence="3" id="KW-1185">Reference proteome</keyword>
<dbReference type="Proteomes" id="UP000199055">
    <property type="component" value="Unassembled WGS sequence"/>
</dbReference>
<sequence length="470" mass="48289">MPGSALRPSPGRGRETTDVAVVGAGLAGLAAAHHLTGAGLHVTVLEAAGAVGGRMATEEIDGYRLDRGGRPLSSGWSELRRCPGLAGLDLRPFASGVLIRSGDRGLRVGAPRTTRAIRGSRTAGRPRGARSARAAVSALAGARRPPGGALGTALGTTLDQARLRAQLARLASTPAERLDARPELPAAQALAARALSSRAADGLLRPLLGALLCDPELTTSSRIGDLVLRDFARGGLCLPAGGAVSVPRALADGLPPGTVRTGVRVLSVAANAVVTRDHGTIRCRAVLIATGARDAAELLPGLRVPDFHPVTVLHHAVEGPAPTDEPLLLLDADRRGPVAYTAVASAVDPSRARPGRALVTSVVLGAAASEPPGVLDRAARAQLAGLYGVPTGRWELLAVHHDPLAVPATPAPHDPRRPVRVLYGLYVCGDHRDTADAQGALRSARRAADAVRRDFGIRLYAQGPALRAAA</sequence>
<dbReference type="Pfam" id="PF01593">
    <property type="entry name" value="Amino_oxidase"/>
    <property type="match status" value="1"/>
</dbReference>
<gene>
    <name evidence="2" type="ORF">SAMN05216481_101649</name>
</gene>
<dbReference type="PANTHER" id="PTHR42841">
    <property type="entry name" value="AMINE OXIDASE"/>
    <property type="match status" value="1"/>
</dbReference>
<dbReference type="InterPro" id="IPR036188">
    <property type="entry name" value="FAD/NAD-bd_sf"/>
</dbReference>
<accession>A0A1H8ZPW8</accession>
<organism evidence="2 3">
    <name type="scientific">Streptomyces radiopugnans</name>
    <dbReference type="NCBI Taxonomy" id="403935"/>
    <lineage>
        <taxon>Bacteria</taxon>
        <taxon>Bacillati</taxon>
        <taxon>Actinomycetota</taxon>
        <taxon>Actinomycetes</taxon>
        <taxon>Kitasatosporales</taxon>
        <taxon>Streptomycetaceae</taxon>
        <taxon>Streptomyces</taxon>
    </lineage>
</organism>
<dbReference type="InterPro" id="IPR002937">
    <property type="entry name" value="Amino_oxidase"/>
</dbReference>
<dbReference type="EMBL" id="FOET01000001">
    <property type="protein sequence ID" value="SEP66321.1"/>
    <property type="molecule type" value="Genomic_DNA"/>
</dbReference>
<feature type="domain" description="Amine oxidase" evidence="1">
    <location>
        <begin position="26"/>
        <end position="451"/>
    </location>
</feature>
<dbReference type="STRING" id="403935.SAMN05216481_101649"/>
<reference evidence="3" key="1">
    <citation type="submission" date="2016-10" db="EMBL/GenBank/DDBJ databases">
        <authorList>
            <person name="Varghese N."/>
            <person name="Submissions S."/>
        </authorList>
    </citation>
    <scope>NUCLEOTIDE SEQUENCE [LARGE SCALE GENOMIC DNA]</scope>
    <source>
        <strain evidence="3">CGMCC 4.3519</strain>
    </source>
</reference>
<dbReference type="SUPFAM" id="SSF51905">
    <property type="entry name" value="FAD/NAD(P)-binding domain"/>
    <property type="match status" value="1"/>
</dbReference>
<protein>
    <submittedName>
        <fullName evidence="2">Phytoene dehydrogenase-related protein</fullName>
    </submittedName>
</protein>
<dbReference type="AlphaFoldDB" id="A0A1H8ZPW8"/>
<evidence type="ECO:0000259" key="1">
    <source>
        <dbReference type="Pfam" id="PF01593"/>
    </source>
</evidence>
<dbReference type="GO" id="GO:0016491">
    <property type="term" value="F:oxidoreductase activity"/>
    <property type="evidence" value="ECO:0007669"/>
    <property type="project" value="InterPro"/>
</dbReference>